<comment type="caution">
    <text evidence="2">The sequence shown here is derived from an EMBL/GenBank/DDBJ whole genome shotgun (WGS) entry which is preliminary data.</text>
</comment>
<keyword evidence="1" id="KW-0812">Transmembrane</keyword>
<evidence type="ECO:0000313" key="2">
    <source>
        <dbReference type="EMBL" id="TLP37794.1"/>
    </source>
</evidence>
<protein>
    <recommendedName>
        <fullName evidence="4">O-antigen ligase family protein</fullName>
    </recommendedName>
</protein>
<name>A0A5R8Y078_9BACT</name>
<keyword evidence="1" id="KW-0472">Membrane</keyword>
<accession>A0A5R8Y078</accession>
<evidence type="ECO:0000256" key="1">
    <source>
        <dbReference type="SAM" id="Phobius"/>
    </source>
</evidence>
<feature type="transmembrane region" description="Helical" evidence="1">
    <location>
        <begin position="84"/>
        <end position="101"/>
    </location>
</feature>
<sequence length="132" mass="15370">MSLELLLGDMNNFLLGLGMGDTKTKFEKYILENDRNKLIIVREPHVHNQYFQIWMDGSIIALLLYLVFLYILIKIRVEEGIKNFKYLAILIFIFLGVSTIFYNNVRYLGLLSFAIGIILSSNNEFKNKIINT</sequence>
<organism evidence="2 3">
    <name type="scientific">Arcobacter arenosus</name>
    <dbReference type="NCBI Taxonomy" id="2576037"/>
    <lineage>
        <taxon>Bacteria</taxon>
        <taxon>Pseudomonadati</taxon>
        <taxon>Campylobacterota</taxon>
        <taxon>Epsilonproteobacteria</taxon>
        <taxon>Campylobacterales</taxon>
        <taxon>Arcobacteraceae</taxon>
        <taxon>Arcobacter</taxon>
    </lineage>
</organism>
<reference evidence="2 3" key="1">
    <citation type="submission" date="2019-05" db="EMBL/GenBank/DDBJ databases">
        <title>Arcobacter sp. nov., isolated from sea sediment.</title>
        <authorList>
            <person name="Kim W."/>
        </authorList>
    </citation>
    <scope>NUCLEOTIDE SEQUENCE [LARGE SCALE GENOMIC DNA]</scope>
    <source>
        <strain evidence="2 3">CAU 1517</strain>
    </source>
</reference>
<proteinExistence type="predicted"/>
<evidence type="ECO:0000313" key="3">
    <source>
        <dbReference type="Proteomes" id="UP000308901"/>
    </source>
</evidence>
<evidence type="ECO:0008006" key="4">
    <source>
        <dbReference type="Google" id="ProtNLM"/>
    </source>
</evidence>
<dbReference type="EMBL" id="VANU01000004">
    <property type="protein sequence ID" value="TLP37794.1"/>
    <property type="molecule type" value="Genomic_DNA"/>
</dbReference>
<dbReference type="AlphaFoldDB" id="A0A5R8Y078"/>
<keyword evidence="1" id="KW-1133">Transmembrane helix</keyword>
<gene>
    <name evidence="2" type="ORF">FDK22_10815</name>
</gene>
<dbReference type="Proteomes" id="UP000308901">
    <property type="component" value="Unassembled WGS sequence"/>
</dbReference>
<keyword evidence="3" id="KW-1185">Reference proteome</keyword>
<feature type="transmembrane region" description="Helical" evidence="1">
    <location>
        <begin position="51"/>
        <end position="72"/>
    </location>
</feature>